<name>A0A1G2R105_9BACT</name>
<protein>
    <recommendedName>
        <fullName evidence="3">Sugar O-methyltransferase</fullName>
    </recommendedName>
</protein>
<comment type="caution">
    <text evidence="1">The sequence shown here is derived from an EMBL/GenBank/DDBJ whole genome shotgun (WGS) entry which is preliminary data.</text>
</comment>
<organism evidence="1 2">
    <name type="scientific">Candidatus Wildermuthbacteria bacterium RIFCSPHIGHO2_01_FULL_49_22b</name>
    <dbReference type="NCBI Taxonomy" id="1802448"/>
    <lineage>
        <taxon>Bacteria</taxon>
        <taxon>Candidatus Wildermuthiibacteriota</taxon>
    </lineage>
</organism>
<accession>A0A1G2R105</accession>
<dbReference type="EMBL" id="MHTT01000001">
    <property type="protein sequence ID" value="OHA66510.1"/>
    <property type="molecule type" value="Genomic_DNA"/>
</dbReference>
<proteinExistence type="predicted"/>
<sequence>MLTAERILKAFEKSMAEYEPAQKSKHWEGWFGRTKHLYKAEFLENFRNNTLSAGLDDQAPPQGTKEIFCDLLAEVGEEFVFSNLSTKNIGNSRQVFMIGEKVVDAGQAFHIKWLHDLVAHVFSQRDVKYMCEIGGGYGSLAQKIRSNIKCRYIMIDLPEANVLSSCYLSRHFPDMRFLLADEVAGNAVNKEQIDQYDFVIVPPWYEIKGVAIDLFINTRSMMEMNMEAIKKYFDFIQGAVSPNGFFFNINRYYKDSVGYPIKLSEYPYDEKWNVVLSKPAWRQPIIHCLLTRRTEGKGTIREELNKIERIYQENRRVGREGFVKTRTIVVPGKRAVLGLPFKFLKAILPPSLYRKLKEAIISQL</sequence>
<dbReference type="STRING" id="1802448.A2672_00225"/>
<evidence type="ECO:0008006" key="3">
    <source>
        <dbReference type="Google" id="ProtNLM"/>
    </source>
</evidence>
<reference evidence="1 2" key="1">
    <citation type="journal article" date="2016" name="Nat. Commun.">
        <title>Thousands of microbial genomes shed light on interconnected biogeochemical processes in an aquifer system.</title>
        <authorList>
            <person name="Anantharaman K."/>
            <person name="Brown C.T."/>
            <person name="Hug L.A."/>
            <person name="Sharon I."/>
            <person name="Castelle C.J."/>
            <person name="Probst A.J."/>
            <person name="Thomas B.C."/>
            <person name="Singh A."/>
            <person name="Wilkins M.J."/>
            <person name="Karaoz U."/>
            <person name="Brodie E.L."/>
            <person name="Williams K.H."/>
            <person name="Hubbard S.S."/>
            <person name="Banfield J.F."/>
        </authorList>
    </citation>
    <scope>NUCLEOTIDE SEQUENCE [LARGE SCALE GENOMIC DNA]</scope>
</reference>
<evidence type="ECO:0000313" key="1">
    <source>
        <dbReference type="EMBL" id="OHA66510.1"/>
    </source>
</evidence>
<dbReference type="InterPro" id="IPR029063">
    <property type="entry name" value="SAM-dependent_MTases_sf"/>
</dbReference>
<dbReference type="AlphaFoldDB" id="A0A1G2R105"/>
<dbReference type="Proteomes" id="UP000178065">
    <property type="component" value="Unassembled WGS sequence"/>
</dbReference>
<dbReference type="NCBIfam" id="TIGR04371">
    <property type="entry name" value="methyltran_NanM"/>
    <property type="match status" value="1"/>
</dbReference>
<dbReference type="InterPro" id="IPR030807">
    <property type="entry name" value="Methyltran_NanM"/>
</dbReference>
<dbReference type="SUPFAM" id="SSF53335">
    <property type="entry name" value="S-adenosyl-L-methionine-dependent methyltransferases"/>
    <property type="match status" value="1"/>
</dbReference>
<gene>
    <name evidence="1" type="ORF">A2672_00225</name>
</gene>
<evidence type="ECO:0000313" key="2">
    <source>
        <dbReference type="Proteomes" id="UP000178065"/>
    </source>
</evidence>